<organism evidence="2">
    <name type="scientific">viral metagenome</name>
    <dbReference type="NCBI Taxonomy" id="1070528"/>
    <lineage>
        <taxon>unclassified sequences</taxon>
        <taxon>metagenomes</taxon>
        <taxon>organismal metagenomes</taxon>
    </lineage>
</organism>
<name>A0A6C0KFN3_9ZZZZ</name>
<reference evidence="2" key="1">
    <citation type="journal article" date="2020" name="Nature">
        <title>Giant virus diversity and host interactions through global metagenomics.</title>
        <authorList>
            <person name="Schulz F."/>
            <person name="Roux S."/>
            <person name="Paez-Espino D."/>
            <person name="Jungbluth S."/>
            <person name="Walsh D.A."/>
            <person name="Denef V.J."/>
            <person name="McMahon K.D."/>
            <person name="Konstantinidis K.T."/>
            <person name="Eloe-Fadrosh E.A."/>
            <person name="Kyrpides N.C."/>
            <person name="Woyke T."/>
        </authorList>
    </citation>
    <scope>NUCLEOTIDE SEQUENCE</scope>
    <source>
        <strain evidence="2">GVMAG-S-3300011013-78</strain>
    </source>
</reference>
<feature type="region of interest" description="Disordered" evidence="1">
    <location>
        <begin position="156"/>
        <end position="178"/>
    </location>
</feature>
<evidence type="ECO:0000256" key="1">
    <source>
        <dbReference type="SAM" id="MobiDB-lite"/>
    </source>
</evidence>
<dbReference type="AlphaFoldDB" id="A0A6C0KFN3"/>
<evidence type="ECO:0000313" key="2">
    <source>
        <dbReference type="EMBL" id="QHU16449.1"/>
    </source>
</evidence>
<proteinExistence type="predicted"/>
<protein>
    <submittedName>
        <fullName evidence="2">Uncharacterized protein</fullName>
    </submittedName>
</protein>
<accession>A0A6C0KFN3</accession>
<sequence length="178" mass="20351">MKFILYYSNFCQHSKKILLFLSRSKLKDDIHFICIDQREKTPNNKVNIILPNGKRVLLPPNVTEVPALLLLHQGNNIIVGGQIMKQFENMNKAIDAKATNNNMEPLAFSLDEMSGMSDTYSYLDMTSEQMTAKGNGGMRMLHDFVSLDHVDLIETPPDDFEPNKAKETDYTQLLNQRK</sequence>
<dbReference type="EMBL" id="MN740882">
    <property type="protein sequence ID" value="QHU16449.1"/>
    <property type="molecule type" value="Genomic_DNA"/>
</dbReference>